<dbReference type="AlphaFoldDB" id="A0A2T9YSK1"/>
<proteinExistence type="predicted"/>
<evidence type="ECO:0000313" key="1">
    <source>
        <dbReference type="EMBL" id="PVU95333.1"/>
    </source>
</evidence>
<name>A0A2T9YSK1_9FUNG</name>
<gene>
    <name evidence="1" type="ORF">BB561_001876</name>
</gene>
<reference evidence="1 2" key="1">
    <citation type="journal article" date="2018" name="MBio">
        <title>Comparative Genomics Reveals the Core Gene Toolbox for the Fungus-Insect Symbiosis.</title>
        <authorList>
            <person name="Wang Y."/>
            <person name="Stata M."/>
            <person name="Wang W."/>
            <person name="Stajich J.E."/>
            <person name="White M.M."/>
            <person name="Moncalvo J.M."/>
        </authorList>
    </citation>
    <scope>NUCLEOTIDE SEQUENCE [LARGE SCALE GENOMIC DNA]</scope>
    <source>
        <strain evidence="1 2">SWE-8-4</strain>
    </source>
</reference>
<evidence type="ECO:0000313" key="2">
    <source>
        <dbReference type="Proteomes" id="UP000245383"/>
    </source>
</evidence>
<organism evidence="1 2">
    <name type="scientific">Smittium simulii</name>
    <dbReference type="NCBI Taxonomy" id="133385"/>
    <lineage>
        <taxon>Eukaryota</taxon>
        <taxon>Fungi</taxon>
        <taxon>Fungi incertae sedis</taxon>
        <taxon>Zoopagomycota</taxon>
        <taxon>Kickxellomycotina</taxon>
        <taxon>Harpellomycetes</taxon>
        <taxon>Harpellales</taxon>
        <taxon>Legeriomycetaceae</taxon>
        <taxon>Smittium</taxon>
    </lineage>
</organism>
<dbReference type="OrthoDB" id="5554389at2759"/>
<dbReference type="Proteomes" id="UP000245383">
    <property type="component" value="Unassembled WGS sequence"/>
</dbReference>
<protein>
    <submittedName>
        <fullName evidence="1">Uncharacterized protein</fullName>
    </submittedName>
</protein>
<sequence length="370" mass="43009">MINYQDKIYEVIACIAEKINKETLSYAYDKIKKVLFIHFYKIEKVIEFKKNKINFEGQELRMSNTIEFNKNTIKITIPTYIGKSYQSLIDSVKEQIAPKGRIINMIMWETNSGVKLTDDVKILMELEHEKTLPAFLDIRDAKYSLIYQGAPRSCNYCKTDRHHTGECPVITEKNQKKLLKNIKFKKMEKNINTEKGAKINKTTTNTFMFAAESIKKRKVTQSNKDDINFTEWDIEDILALPIQYKSVLPDLKINQTKYNRLAEANIFTIKDIIANSTTHIIGKSTVQIFKSNNTVKIFRIPSYINDKITRNKGKLNSEYLSSKRCIMAGKPIKEFTPKDARKYKLDLLKEISVNCTDWILEDKNKKALPT</sequence>
<dbReference type="EMBL" id="MBFR01000059">
    <property type="protein sequence ID" value="PVU95333.1"/>
    <property type="molecule type" value="Genomic_DNA"/>
</dbReference>
<keyword evidence="2" id="KW-1185">Reference proteome</keyword>
<accession>A0A2T9YSK1</accession>
<comment type="caution">
    <text evidence="1">The sequence shown here is derived from an EMBL/GenBank/DDBJ whole genome shotgun (WGS) entry which is preliminary data.</text>
</comment>